<comment type="caution">
    <text evidence="9">The sequence shown here is derived from an EMBL/GenBank/DDBJ whole genome shotgun (WGS) entry which is preliminary data.</text>
</comment>
<dbReference type="GO" id="GO:0061177">
    <property type="term" value="C:type Is terminal bouton"/>
    <property type="evidence" value="ECO:0007669"/>
    <property type="project" value="TreeGrafter"/>
</dbReference>
<keyword evidence="10" id="KW-1185">Reference proteome</keyword>
<evidence type="ECO:0000256" key="7">
    <source>
        <dbReference type="SAM" id="Phobius"/>
    </source>
</evidence>
<evidence type="ECO:0000256" key="2">
    <source>
        <dbReference type="ARBA" id="ARBA00023136"/>
    </source>
</evidence>
<dbReference type="AlphaFoldDB" id="A0A6G0TV25"/>
<dbReference type="SUPFAM" id="SSF46565">
    <property type="entry name" value="Chaperone J-domain"/>
    <property type="match status" value="1"/>
</dbReference>
<proteinExistence type="predicted"/>
<dbReference type="InterPro" id="IPR001623">
    <property type="entry name" value="DnaJ_domain"/>
</dbReference>
<accession>A0A6G0TV25</accession>
<evidence type="ECO:0000313" key="9">
    <source>
        <dbReference type="EMBL" id="KAE9539551.1"/>
    </source>
</evidence>
<feature type="region of interest" description="Disordered" evidence="6">
    <location>
        <begin position="266"/>
        <end position="320"/>
    </location>
</feature>
<organism evidence="9 10">
    <name type="scientific">Aphis glycines</name>
    <name type="common">Soybean aphid</name>
    <dbReference type="NCBI Taxonomy" id="307491"/>
    <lineage>
        <taxon>Eukaryota</taxon>
        <taxon>Metazoa</taxon>
        <taxon>Ecdysozoa</taxon>
        <taxon>Arthropoda</taxon>
        <taxon>Hexapoda</taxon>
        <taxon>Insecta</taxon>
        <taxon>Pterygota</taxon>
        <taxon>Neoptera</taxon>
        <taxon>Paraneoptera</taxon>
        <taxon>Hemiptera</taxon>
        <taxon>Sternorrhyncha</taxon>
        <taxon>Aphidomorpha</taxon>
        <taxon>Aphidoidea</taxon>
        <taxon>Aphididae</taxon>
        <taxon>Aphidini</taxon>
        <taxon>Aphis</taxon>
        <taxon>Aphis</taxon>
    </lineage>
</organism>
<comment type="subcellular location">
    <subcellularLocation>
        <location evidence="1">Membrane</location>
        <topology evidence="1">Lipid-anchor</topology>
    </subcellularLocation>
</comment>
<dbReference type="GO" id="GO:0005737">
    <property type="term" value="C:cytoplasm"/>
    <property type="evidence" value="ECO:0007669"/>
    <property type="project" value="UniProtKB-ARBA"/>
</dbReference>
<evidence type="ECO:0000256" key="5">
    <source>
        <dbReference type="ARBA" id="ARBA00023288"/>
    </source>
</evidence>
<feature type="transmembrane region" description="Helical" evidence="7">
    <location>
        <begin position="39"/>
        <end position="59"/>
    </location>
</feature>
<dbReference type="EMBL" id="VYZN01000014">
    <property type="protein sequence ID" value="KAE9539551.1"/>
    <property type="molecule type" value="Genomic_DNA"/>
</dbReference>
<dbReference type="CDD" id="cd06257">
    <property type="entry name" value="DnaJ"/>
    <property type="match status" value="1"/>
</dbReference>
<keyword evidence="2 7" id="KW-0472">Membrane</keyword>
<dbReference type="PROSITE" id="PS50076">
    <property type="entry name" value="DNAJ_2"/>
    <property type="match status" value="1"/>
</dbReference>
<dbReference type="GO" id="GO:1900073">
    <property type="term" value="P:regulation of neuromuscular synaptic transmission"/>
    <property type="evidence" value="ECO:0007669"/>
    <property type="project" value="TreeGrafter"/>
</dbReference>
<keyword evidence="7" id="KW-0812">Transmembrane</keyword>
<evidence type="ECO:0000256" key="1">
    <source>
        <dbReference type="ARBA" id="ARBA00004635"/>
    </source>
</evidence>
<dbReference type="GO" id="GO:0016020">
    <property type="term" value="C:membrane"/>
    <property type="evidence" value="ECO:0007669"/>
    <property type="project" value="UniProtKB-SubCell"/>
</dbReference>
<dbReference type="PRINTS" id="PR00625">
    <property type="entry name" value="JDOMAIN"/>
</dbReference>
<dbReference type="InterPro" id="IPR036869">
    <property type="entry name" value="J_dom_sf"/>
</dbReference>
<evidence type="ECO:0000256" key="6">
    <source>
        <dbReference type="SAM" id="MobiDB-lite"/>
    </source>
</evidence>
<evidence type="ECO:0000256" key="4">
    <source>
        <dbReference type="ARBA" id="ARBA00023186"/>
    </source>
</evidence>
<dbReference type="Gene3D" id="1.10.287.110">
    <property type="entry name" value="DnaJ domain"/>
    <property type="match status" value="1"/>
</dbReference>
<gene>
    <name evidence="9" type="ORF">AGLY_004803</name>
</gene>
<dbReference type="Proteomes" id="UP000475862">
    <property type="component" value="Unassembled WGS sequence"/>
</dbReference>
<keyword evidence="7" id="KW-1133">Transmembrane helix</keyword>
<dbReference type="SMART" id="SM00271">
    <property type="entry name" value="DnaJ"/>
    <property type="match status" value="1"/>
</dbReference>
<sequence>MRPPDPSNNPIEKSCIPVCSKALYRFSWLLSLNKTSKNAFIVFFLSAAVIIFIQCLLYYPCILKFISCYQYLENVLVELERILSIQLDIDSILENNFFIFSCFLKMYRTSGDSLYVTLSLAKTAETEEIKKTYRKLALKFHPDKNTGNPEAEEKFKEINKAYRILTDPSKRNIYDNYGSLGLYIAEQFGEENVNAYFFVTSKWCKALIIGSCIVTGCCCCFCCCCCCNFCFGKFKPNVPEDQQANYTNLHNDGANSNIDGLHKKEDSEDDVIVNQPSSTNNATGGAAQHTTAFAMPPPPSANETTALNPDGTPTKYSASK</sequence>
<feature type="domain" description="J" evidence="8">
    <location>
        <begin position="113"/>
        <end position="178"/>
    </location>
</feature>
<keyword evidence="5" id="KW-0449">Lipoprotein</keyword>
<protein>
    <recommendedName>
        <fullName evidence="8">J domain-containing protein</fullName>
    </recommendedName>
</protein>
<dbReference type="OrthoDB" id="445556at2759"/>
<feature type="compositionally biased region" description="Polar residues" evidence="6">
    <location>
        <begin position="274"/>
        <end position="291"/>
    </location>
</feature>
<dbReference type="PANTHER" id="PTHR44027">
    <property type="entry name" value="DNAJ HOMOLOG SUBFAMILY C MEMBER 5 HOMOLOG"/>
    <property type="match status" value="1"/>
</dbReference>
<dbReference type="Pfam" id="PF00226">
    <property type="entry name" value="DnaJ"/>
    <property type="match status" value="1"/>
</dbReference>
<dbReference type="InterPro" id="IPR051434">
    <property type="entry name" value="DnaJ_C_subfamily_member5"/>
</dbReference>
<name>A0A6G0TV25_APHGL</name>
<keyword evidence="3" id="KW-0564">Palmitate</keyword>
<evidence type="ECO:0000256" key="3">
    <source>
        <dbReference type="ARBA" id="ARBA00023139"/>
    </source>
</evidence>
<reference evidence="9 10" key="1">
    <citation type="submission" date="2019-08" db="EMBL/GenBank/DDBJ databases">
        <title>The genome of the soybean aphid Biotype 1, its phylome, world population structure and adaptation to the North American continent.</title>
        <authorList>
            <person name="Giordano R."/>
            <person name="Donthu R.K."/>
            <person name="Hernandez A.G."/>
            <person name="Wright C.L."/>
            <person name="Zimin A.V."/>
        </authorList>
    </citation>
    <scope>NUCLEOTIDE SEQUENCE [LARGE SCALE GENOMIC DNA]</scope>
    <source>
        <tissue evidence="9">Whole aphids</tissue>
    </source>
</reference>
<evidence type="ECO:0000313" key="10">
    <source>
        <dbReference type="Proteomes" id="UP000475862"/>
    </source>
</evidence>
<keyword evidence="4" id="KW-0143">Chaperone</keyword>
<evidence type="ECO:0000259" key="8">
    <source>
        <dbReference type="PROSITE" id="PS50076"/>
    </source>
</evidence>
<dbReference type="PANTHER" id="PTHR44027:SF7">
    <property type="entry name" value="DNAJ HOMOLOG SUBFAMILY C MEMBER 5 HOMOLOG"/>
    <property type="match status" value="1"/>
</dbReference>